<dbReference type="AlphaFoldDB" id="A0A2P2MXB2"/>
<sequence length="58" mass="6745">MYGIKLYCCMLTITNPLYWRLENVNNLKSVQIQEEEGRRGGGKIRHSEQPYKSPSISN</sequence>
<feature type="region of interest" description="Disordered" evidence="1">
    <location>
        <begin position="33"/>
        <end position="58"/>
    </location>
</feature>
<evidence type="ECO:0000256" key="1">
    <source>
        <dbReference type="SAM" id="MobiDB-lite"/>
    </source>
</evidence>
<organism evidence="2">
    <name type="scientific">Rhizophora mucronata</name>
    <name type="common">Asiatic mangrove</name>
    <dbReference type="NCBI Taxonomy" id="61149"/>
    <lineage>
        <taxon>Eukaryota</taxon>
        <taxon>Viridiplantae</taxon>
        <taxon>Streptophyta</taxon>
        <taxon>Embryophyta</taxon>
        <taxon>Tracheophyta</taxon>
        <taxon>Spermatophyta</taxon>
        <taxon>Magnoliopsida</taxon>
        <taxon>eudicotyledons</taxon>
        <taxon>Gunneridae</taxon>
        <taxon>Pentapetalae</taxon>
        <taxon>rosids</taxon>
        <taxon>fabids</taxon>
        <taxon>Malpighiales</taxon>
        <taxon>Rhizophoraceae</taxon>
        <taxon>Rhizophora</taxon>
    </lineage>
</organism>
<accession>A0A2P2MXB2</accession>
<reference evidence="2" key="1">
    <citation type="submission" date="2018-02" db="EMBL/GenBank/DDBJ databases">
        <title>Rhizophora mucronata_Transcriptome.</title>
        <authorList>
            <person name="Meera S.P."/>
            <person name="Sreeshan A."/>
            <person name="Augustine A."/>
        </authorList>
    </citation>
    <scope>NUCLEOTIDE SEQUENCE</scope>
    <source>
        <tissue evidence="2">Leaf</tissue>
    </source>
</reference>
<feature type="compositionally biased region" description="Basic and acidic residues" evidence="1">
    <location>
        <begin position="35"/>
        <end position="49"/>
    </location>
</feature>
<dbReference type="EMBL" id="GGEC01054371">
    <property type="protein sequence ID" value="MBX34855.1"/>
    <property type="molecule type" value="Transcribed_RNA"/>
</dbReference>
<protein>
    <submittedName>
        <fullName evidence="2">Uncharacterized protein</fullName>
    </submittedName>
</protein>
<proteinExistence type="predicted"/>
<name>A0A2P2MXB2_RHIMU</name>
<evidence type="ECO:0000313" key="2">
    <source>
        <dbReference type="EMBL" id="MBX34855.1"/>
    </source>
</evidence>